<feature type="domain" description="Polymerase nucleotidyl transferase" evidence="1">
    <location>
        <begin position="10"/>
        <end position="50"/>
    </location>
</feature>
<dbReference type="SUPFAM" id="SSF81301">
    <property type="entry name" value="Nucleotidyltransferase"/>
    <property type="match status" value="1"/>
</dbReference>
<proteinExistence type="predicted"/>
<dbReference type="InterPro" id="IPR002934">
    <property type="entry name" value="Polymerase_NTP_transf_dom"/>
</dbReference>
<dbReference type="Proteomes" id="UP000504882">
    <property type="component" value="Unassembled WGS sequence"/>
</dbReference>
<dbReference type="Pfam" id="PF01909">
    <property type="entry name" value="NTP_transf_2"/>
    <property type="match status" value="1"/>
</dbReference>
<reference evidence="2 3" key="1">
    <citation type="submission" date="2019-03" db="EMBL/GenBank/DDBJ databases">
        <title>Genomic features of bacteria from cold environments.</title>
        <authorList>
            <person name="Shen L."/>
        </authorList>
    </citation>
    <scope>NUCLEOTIDE SEQUENCE [LARGE SCALE GENOMIC DNA]</scope>
    <source>
        <strain evidence="3">T3246-1</strain>
    </source>
</reference>
<sequence>MIDLRRRAQAFVREEYPVARVAFLGGSSATGQATNSSDLDVLVILPADWDEVSFVETTTFDGQHVEAFVYGVPALERWLAKGRAERRPVLDRLIGHGIPLVGEPLARDLQARSQAVLAAGPEPLAESELALRRYALSATLDDLADAAGTAEEFVLASTAWREASELSLVTDRGWLGTGKWLMRELLSNDDPYGLAAWASTAARHPAAFAELNKLCSEVLLAAGGYLQSGFRRGSRPHGL</sequence>
<organism evidence="2 3">
    <name type="scientific">Occultella glacieicola</name>
    <dbReference type="NCBI Taxonomy" id="2518684"/>
    <lineage>
        <taxon>Bacteria</taxon>
        <taxon>Bacillati</taxon>
        <taxon>Actinomycetota</taxon>
        <taxon>Actinomycetes</taxon>
        <taxon>Micrococcales</taxon>
        <taxon>Ruaniaceae</taxon>
        <taxon>Occultella</taxon>
    </lineage>
</organism>
<dbReference type="RefSeq" id="WP_133108173.1">
    <property type="nucleotide sequence ID" value="NZ_SMNA01000006.1"/>
</dbReference>
<dbReference type="InterPro" id="IPR043519">
    <property type="entry name" value="NT_sf"/>
</dbReference>
<evidence type="ECO:0000259" key="1">
    <source>
        <dbReference type="Pfam" id="PF01909"/>
    </source>
</evidence>
<keyword evidence="3" id="KW-1185">Reference proteome</keyword>
<protein>
    <submittedName>
        <fullName evidence="2">Nucleotidyltransferase domain-containing protein</fullName>
    </submittedName>
</protein>
<dbReference type="Gene3D" id="3.30.460.10">
    <property type="entry name" value="Beta Polymerase, domain 2"/>
    <property type="match status" value="1"/>
</dbReference>
<accession>A0ABY2E3U8</accession>
<evidence type="ECO:0000313" key="2">
    <source>
        <dbReference type="EMBL" id="TDE92543.1"/>
    </source>
</evidence>
<dbReference type="EMBL" id="SMNA01000006">
    <property type="protein sequence ID" value="TDE92543.1"/>
    <property type="molecule type" value="Genomic_DNA"/>
</dbReference>
<comment type="caution">
    <text evidence="2">The sequence shown here is derived from an EMBL/GenBank/DDBJ whole genome shotgun (WGS) entry which is preliminary data.</text>
</comment>
<gene>
    <name evidence="2" type="ORF">EXU48_13420</name>
</gene>
<name>A0ABY2E3U8_9MICO</name>
<evidence type="ECO:0000313" key="3">
    <source>
        <dbReference type="Proteomes" id="UP000504882"/>
    </source>
</evidence>